<evidence type="ECO:0000313" key="7">
    <source>
        <dbReference type="EMBL" id="MBM7062970.1"/>
    </source>
</evidence>
<dbReference type="PROSITE" id="PS50977">
    <property type="entry name" value="HTH_TETR_2"/>
    <property type="match status" value="1"/>
</dbReference>
<evidence type="ECO:0000256" key="4">
    <source>
        <dbReference type="PROSITE-ProRule" id="PRU00335"/>
    </source>
</evidence>
<feature type="region of interest" description="Disordered" evidence="5">
    <location>
        <begin position="1"/>
        <end position="22"/>
    </location>
</feature>
<dbReference type="Pfam" id="PF17940">
    <property type="entry name" value="TetR_C_31"/>
    <property type="match status" value="1"/>
</dbReference>
<dbReference type="Proteomes" id="UP000717995">
    <property type="component" value="Unassembled WGS sequence"/>
</dbReference>
<evidence type="ECO:0000256" key="5">
    <source>
        <dbReference type="SAM" id="MobiDB-lite"/>
    </source>
</evidence>
<dbReference type="InterPro" id="IPR050109">
    <property type="entry name" value="HTH-type_TetR-like_transc_reg"/>
</dbReference>
<feature type="compositionally biased region" description="Basic and acidic residues" evidence="5">
    <location>
        <begin position="13"/>
        <end position="22"/>
    </location>
</feature>
<accession>A0ABS2IJP6</accession>
<evidence type="ECO:0000259" key="6">
    <source>
        <dbReference type="PROSITE" id="PS50977"/>
    </source>
</evidence>
<dbReference type="InterPro" id="IPR041583">
    <property type="entry name" value="TetR_C_31"/>
</dbReference>
<dbReference type="Pfam" id="PF00440">
    <property type="entry name" value="TetR_N"/>
    <property type="match status" value="1"/>
</dbReference>
<keyword evidence="1" id="KW-0805">Transcription regulation</keyword>
<evidence type="ECO:0000256" key="2">
    <source>
        <dbReference type="ARBA" id="ARBA00023125"/>
    </source>
</evidence>
<dbReference type="RefSeq" id="WP_205350146.1">
    <property type="nucleotide sequence ID" value="NZ_JAFEUP010000006.1"/>
</dbReference>
<reference evidence="7 8" key="1">
    <citation type="submission" date="2021-02" db="EMBL/GenBank/DDBJ databases">
        <authorList>
            <person name="Lee D.-H."/>
        </authorList>
    </citation>
    <scope>NUCLEOTIDE SEQUENCE [LARGE SCALE GENOMIC DNA]</scope>
    <source>
        <strain evidence="7 8">UL073</strain>
    </source>
</reference>
<keyword evidence="3" id="KW-0804">Transcription</keyword>
<evidence type="ECO:0000313" key="8">
    <source>
        <dbReference type="Proteomes" id="UP000717995"/>
    </source>
</evidence>
<gene>
    <name evidence="7" type="ORF">JQX08_19815</name>
</gene>
<protein>
    <submittedName>
        <fullName evidence="7">TetR family transcriptional regulator</fullName>
    </submittedName>
</protein>
<proteinExistence type="predicted"/>
<keyword evidence="2 4" id="KW-0238">DNA-binding</keyword>
<keyword evidence="8" id="KW-1185">Reference proteome</keyword>
<dbReference type="EMBL" id="JAFEUP010000006">
    <property type="protein sequence ID" value="MBM7062970.1"/>
    <property type="molecule type" value="Genomic_DNA"/>
</dbReference>
<dbReference type="PANTHER" id="PTHR30055">
    <property type="entry name" value="HTH-TYPE TRANSCRIPTIONAL REGULATOR RUTR"/>
    <property type="match status" value="1"/>
</dbReference>
<feature type="DNA-binding region" description="H-T-H motif" evidence="4">
    <location>
        <begin position="46"/>
        <end position="65"/>
    </location>
</feature>
<evidence type="ECO:0000256" key="3">
    <source>
        <dbReference type="ARBA" id="ARBA00023163"/>
    </source>
</evidence>
<sequence length="215" mass="23146">MSEPQSKKTLAPRADEGLSAKGEQRRQSLIAAALRLIVRDGHHSLSLRSVAKEAECSHGSVAYYFGSKGALMSAAIDHACEQIASSFSAIAPDLEASAGDPLQFAALIAQYNTRLLIDDRSMGIAVYELNLAGAHDASLRPALSKWGRIHAGICREAFLKLGSQDPDADFAFVLHAIGGLVIAQLSLPRKDFEQRVFLPAIERLIFSVAGLPPRR</sequence>
<comment type="caution">
    <text evidence="7">The sequence shown here is derived from an EMBL/GenBank/DDBJ whole genome shotgun (WGS) entry which is preliminary data.</text>
</comment>
<evidence type="ECO:0000256" key="1">
    <source>
        <dbReference type="ARBA" id="ARBA00023015"/>
    </source>
</evidence>
<dbReference type="Gene3D" id="1.10.357.10">
    <property type="entry name" value="Tetracycline Repressor, domain 2"/>
    <property type="match status" value="1"/>
</dbReference>
<feature type="domain" description="HTH tetR-type" evidence="6">
    <location>
        <begin position="23"/>
        <end position="83"/>
    </location>
</feature>
<dbReference type="InterPro" id="IPR009057">
    <property type="entry name" value="Homeodomain-like_sf"/>
</dbReference>
<organism evidence="7 8">
    <name type="scientific">Zestomonas insulae</name>
    <dbReference type="NCBI Taxonomy" id="2809017"/>
    <lineage>
        <taxon>Bacteria</taxon>
        <taxon>Pseudomonadati</taxon>
        <taxon>Pseudomonadota</taxon>
        <taxon>Gammaproteobacteria</taxon>
        <taxon>Pseudomonadales</taxon>
        <taxon>Pseudomonadaceae</taxon>
        <taxon>Zestomonas</taxon>
    </lineage>
</organism>
<dbReference type="PANTHER" id="PTHR30055:SF234">
    <property type="entry name" value="HTH-TYPE TRANSCRIPTIONAL REGULATOR BETI"/>
    <property type="match status" value="1"/>
</dbReference>
<dbReference type="SUPFAM" id="SSF46689">
    <property type="entry name" value="Homeodomain-like"/>
    <property type="match status" value="1"/>
</dbReference>
<name>A0ABS2IJP6_9GAMM</name>
<dbReference type="InterPro" id="IPR001647">
    <property type="entry name" value="HTH_TetR"/>
</dbReference>
<dbReference type="PRINTS" id="PR00455">
    <property type="entry name" value="HTHTETR"/>
</dbReference>